<reference evidence="12 13" key="1">
    <citation type="submission" date="2018-05" db="EMBL/GenBank/DDBJ databases">
        <title>Genomic Encyclopedia of Type Strains, Phase IV (KMG-IV): sequencing the most valuable type-strain genomes for metagenomic binning, comparative biology and taxonomic classification.</title>
        <authorList>
            <person name="Goeker M."/>
        </authorList>
    </citation>
    <scope>NUCLEOTIDE SEQUENCE [LARGE SCALE GENOMIC DNA]</scope>
    <source>
        <strain evidence="12 13">DSM 24995</strain>
    </source>
</reference>
<dbReference type="Pfam" id="PF00370">
    <property type="entry name" value="FGGY_N"/>
    <property type="match status" value="1"/>
</dbReference>
<dbReference type="EC" id="2.7.1.17" evidence="9"/>
<dbReference type="InterPro" id="IPR018483">
    <property type="entry name" value="Carb_kinase_FGGY_CS"/>
</dbReference>
<keyword evidence="7 9" id="KW-0119">Carbohydrate metabolism</keyword>
<keyword evidence="6 9" id="KW-0067">ATP-binding</keyword>
<evidence type="ECO:0000256" key="5">
    <source>
        <dbReference type="ARBA" id="ARBA00022777"/>
    </source>
</evidence>
<dbReference type="InterPro" id="IPR050406">
    <property type="entry name" value="FGGY_Carb_Kinase"/>
</dbReference>
<dbReference type="GeneID" id="86062662"/>
<evidence type="ECO:0000256" key="7">
    <source>
        <dbReference type="ARBA" id="ARBA00023277"/>
    </source>
</evidence>
<dbReference type="RefSeq" id="WP_110323983.1">
    <property type="nucleotide sequence ID" value="NZ_QJKD01000009.1"/>
</dbReference>
<dbReference type="PROSITE" id="PS00445">
    <property type="entry name" value="FGGY_KINASES_2"/>
    <property type="match status" value="1"/>
</dbReference>
<dbReference type="GO" id="GO:0042732">
    <property type="term" value="P:D-xylose metabolic process"/>
    <property type="evidence" value="ECO:0007669"/>
    <property type="project" value="UniProtKB-KW"/>
</dbReference>
<accession>A0A2V3Y520</accession>
<evidence type="ECO:0000259" key="10">
    <source>
        <dbReference type="Pfam" id="PF00370"/>
    </source>
</evidence>
<dbReference type="GO" id="GO:0004856">
    <property type="term" value="F:D-xylulokinase activity"/>
    <property type="evidence" value="ECO:0007669"/>
    <property type="project" value="UniProtKB-EC"/>
</dbReference>
<dbReference type="Gene3D" id="3.30.420.40">
    <property type="match status" value="2"/>
</dbReference>
<dbReference type="InterPro" id="IPR018485">
    <property type="entry name" value="FGGY_C"/>
</dbReference>
<evidence type="ECO:0000256" key="4">
    <source>
        <dbReference type="ARBA" id="ARBA00022741"/>
    </source>
</evidence>
<evidence type="ECO:0000256" key="6">
    <source>
        <dbReference type="ARBA" id="ARBA00022840"/>
    </source>
</evidence>
<dbReference type="GO" id="GO:0005997">
    <property type="term" value="P:xylulose metabolic process"/>
    <property type="evidence" value="ECO:0007669"/>
    <property type="project" value="InterPro"/>
</dbReference>
<evidence type="ECO:0000313" key="13">
    <source>
        <dbReference type="Proteomes" id="UP000248057"/>
    </source>
</evidence>
<keyword evidence="2 9" id="KW-0859">Xylose metabolism</keyword>
<dbReference type="PIRSF" id="PIRSF000538">
    <property type="entry name" value="GlpK"/>
    <property type="match status" value="1"/>
</dbReference>
<evidence type="ECO:0000256" key="2">
    <source>
        <dbReference type="ARBA" id="ARBA00022629"/>
    </source>
</evidence>
<keyword evidence="5 8" id="KW-0418">Kinase</keyword>
<dbReference type="NCBIfam" id="TIGR01312">
    <property type="entry name" value="XylB"/>
    <property type="match status" value="1"/>
</dbReference>
<comment type="caution">
    <text evidence="12">The sequence shown here is derived from an EMBL/GenBank/DDBJ whole genome shotgun (WGS) entry which is preliminary data.</text>
</comment>
<organism evidence="12 13">
    <name type="scientific">Hungatella effluvii</name>
    <dbReference type="NCBI Taxonomy" id="1096246"/>
    <lineage>
        <taxon>Bacteria</taxon>
        <taxon>Bacillati</taxon>
        <taxon>Bacillota</taxon>
        <taxon>Clostridia</taxon>
        <taxon>Lachnospirales</taxon>
        <taxon>Lachnospiraceae</taxon>
        <taxon>Hungatella</taxon>
    </lineage>
</organism>
<dbReference type="PANTHER" id="PTHR43095:SF5">
    <property type="entry name" value="XYLULOSE KINASE"/>
    <property type="match status" value="1"/>
</dbReference>
<dbReference type="EMBL" id="QJKD01000009">
    <property type="protein sequence ID" value="PXX51625.1"/>
    <property type="molecule type" value="Genomic_DNA"/>
</dbReference>
<evidence type="ECO:0000259" key="11">
    <source>
        <dbReference type="Pfam" id="PF02782"/>
    </source>
</evidence>
<dbReference type="SUPFAM" id="SSF53067">
    <property type="entry name" value="Actin-like ATPase domain"/>
    <property type="match status" value="2"/>
</dbReference>
<dbReference type="CDD" id="cd07805">
    <property type="entry name" value="ASKHA_NBD_FGGY_CvXK-like"/>
    <property type="match status" value="1"/>
</dbReference>
<name>A0A2V3Y520_9FIRM</name>
<dbReference type="Proteomes" id="UP000248057">
    <property type="component" value="Unassembled WGS sequence"/>
</dbReference>
<evidence type="ECO:0000313" key="12">
    <source>
        <dbReference type="EMBL" id="PXX51625.1"/>
    </source>
</evidence>
<keyword evidence="3 8" id="KW-0808">Transferase</keyword>
<keyword evidence="13" id="KW-1185">Reference proteome</keyword>
<keyword evidence="4 9" id="KW-0547">Nucleotide-binding</keyword>
<proteinExistence type="inferred from homology"/>
<dbReference type="InterPro" id="IPR018484">
    <property type="entry name" value="FGGY_N"/>
</dbReference>
<evidence type="ECO:0000256" key="9">
    <source>
        <dbReference type="RuleBase" id="RU364073"/>
    </source>
</evidence>
<comment type="similarity">
    <text evidence="1 8">Belongs to the FGGY kinase family.</text>
</comment>
<evidence type="ECO:0000256" key="8">
    <source>
        <dbReference type="RuleBase" id="RU003733"/>
    </source>
</evidence>
<dbReference type="InterPro" id="IPR006000">
    <property type="entry name" value="Xylulokinase"/>
</dbReference>
<evidence type="ECO:0000256" key="3">
    <source>
        <dbReference type="ARBA" id="ARBA00022679"/>
    </source>
</evidence>
<dbReference type="AlphaFoldDB" id="A0A2V3Y520"/>
<dbReference type="Pfam" id="PF02782">
    <property type="entry name" value="FGGY_C"/>
    <property type="match status" value="1"/>
</dbReference>
<dbReference type="PANTHER" id="PTHR43095">
    <property type="entry name" value="SUGAR KINASE"/>
    <property type="match status" value="1"/>
</dbReference>
<feature type="domain" description="Carbohydrate kinase FGGY C-terminal" evidence="11">
    <location>
        <begin position="269"/>
        <end position="464"/>
    </location>
</feature>
<protein>
    <recommendedName>
        <fullName evidence="9">Xylulose kinase</fullName>
        <shortName evidence="9">Xylulokinase</shortName>
        <ecNumber evidence="9">2.7.1.17</ecNumber>
    </recommendedName>
</protein>
<evidence type="ECO:0000256" key="1">
    <source>
        <dbReference type="ARBA" id="ARBA00009156"/>
    </source>
</evidence>
<dbReference type="InterPro" id="IPR043129">
    <property type="entry name" value="ATPase_NBD"/>
</dbReference>
<feature type="domain" description="Carbohydrate kinase FGGY N-terminal" evidence="10">
    <location>
        <begin position="17"/>
        <end position="260"/>
    </location>
</feature>
<dbReference type="InterPro" id="IPR000577">
    <property type="entry name" value="Carb_kinase_FGGY"/>
</dbReference>
<sequence length="528" mass="58514">MGQGTLGNAGDRGDTCILAHDLGTSGNKATLYRADGTLVASCVHEYPTSYPQPGFVEQDPEDWWNAVCASTRELLEKTGMRPERIAAVSFSAQMMGCLPVDREGNPLRPMIIWADTRAVEEERWMVERIGMERGYEITGHRLSASYSAAKLLWVRRREPDVYRRCYKMLHAKDFIICRLTGKFVTDYSDASGTNLFDIRAKLWSQEILRALDLDEELLPELHPSTDIAGGVTKAAAEATGLLEGTPVVIGGGDGSCACVGAGVVDEGSAYLVLGSSSWISLASRKPLFDPEMRTFNWVHLDPELYTPCGTMQAAGYSYQWYRNTLCRGEMEEAAKTGESPYERINRGIMESTPGAGGLLYLPYLLGERSPRWNPDARGAFLGMSVTTGKHDLSRAVLEGVGFNLRVILESMRREREMKELMLIGGGAKGQTWPRILSDIFQMPLKIPAYREEATSMGAAVCAGVGVGIYQDFSEAKRINAIVDTVMPRGENRLRYDRLYEIFNHAYDALTGVYGELGAYRKEMGEKHE</sequence>
<dbReference type="GO" id="GO:0005524">
    <property type="term" value="F:ATP binding"/>
    <property type="evidence" value="ECO:0007669"/>
    <property type="project" value="UniProtKB-KW"/>
</dbReference>
<gene>
    <name evidence="9" type="primary">xylB</name>
    <name evidence="12" type="ORF">DFR60_10926</name>
</gene>
<comment type="catalytic activity">
    <reaction evidence="9">
        <text>D-xylulose + ATP = D-xylulose 5-phosphate + ADP + H(+)</text>
        <dbReference type="Rhea" id="RHEA:10964"/>
        <dbReference type="ChEBI" id="CHEBI:15378"/>
        <dbReference type="ChEBI" id="CHEBI:17140"/>
        <dbReference type="ChEBI" id="CHEBI:30616"/>
        <dbReference type="ChEBI" id="CHEBI:57737"/>
        <dbReference type="ChEBI" id="CHEBI:456216"/>
        <dbReference type="EC" id="2.7.1.17"/>
    </reaction>
</comment>